<feature type="coiled-coil region" evidence="1">
    <location>
        <begin position="231"/>
        <end position="277"/>
    </location>
</feature>
<feature type="coiled-coil region" evidence="1">
    <location>
        <begin position="9"/>
        <end position="61"/>
    </location>
</feature>
<keyword evidence="3" id="KW-1185">Reference proteome</keyword>
<evidence type="ECO:0000313" key="3">
    <source>
        <dbReference type="Proteomes" id="UP000649617"/>
    </source>
</evidence>
<dbReference type="Proteomes" id="UP000649617">
    <property type="component" value="Unassembled WGS sequence"/>
</dbReference>
<gene>
    <name evidence="2" type="ORF">SPIL2461_LOCUS22235</name>
</gene>
<name>A0A812Y3P4_SYMPI</name>
<comment type="caution">
    <text evidence="2">The sequence shown here is derived from an EMBL/GenBank/DDBJ whole genome shotgun (WGS) entry which is preliminary data.</text>
</comment>
<dbReference type="EMBL" id="CAJNIZ010047081">
    <property type="protein sequence ID" value="CAE7761747.1"/>
    <property type="molecule type" value="Genomic_DNA"/>
</dbReference>
<reference evidence="2" key="1">
    <citation type="submission" date="2021-02" db="EMBL/GenBank/DDBJ databases">
        <authorList>
            <person name="Dougan E. K."/>
            <person name="Rhodes N."/>
            <person name="Thang M."/>
            <person name="Chan C."/>
        </authorList>
    </citation>
    <scope>NUCLEOTIDE SEQUENCE</scope>
</reference>
<keyword evidence="1" id="KW-0175">Coiled coil</keyword>
<evidence type="ECO:0000313" key="2">
    <source>
        <dbReference type="EMBL" id="CAE7761747.1"/>
    </source>
</evidence>
<protein>
    <submittedName>
        <fullName evidence="2">Uncharacterized protein</fullName>
    </submittedName>
</protein>
<organism evidence="2 3">
    <name type="scientific">Symbiodinium pilosum</name>
    <name type="common">Dinoflagellate</name>
    <dbReference type="NCBI Taxonomy" id="2952"/>
    <lineage>
        <taxon>Eukaryota</taxon>
        <taxon>Sar</taxon>
        <taxon>Alveolata</taxon>
        <taxon>Dinophyceae</taxon>
        <taxon>Suessiales</taxon>
        <taxon>Symbiodiniaceae</taxon>
        <taxon>Symbiodinium</taxon>
    </lineage>
</organism>
<feature type="non-terminal residue" evidence="2">
    <location>
        <position position="1"/>
    </location>
</feature>
<sequence length="452" mass="52577">LSASQMHHWEKLTLQLDQQTEQADVLENQIGRNQQELKSELQNDAALLSQLKQQCDQLQLEQQRQLDFMVGRFEDGHMQLLTQLTAQVEGLSTEQKELCTESSQQLTQRCDEIMFQLDPLKDLTKHYEKMMREQRQHFSPVLETLHHQNQELLTQLSTGLDSLSASHQQLSTDSLTQVQQVRDHLLHEQHQQFDNVIQLAQHCDQMLREQQQQLDQLGPLATVTQHCDQALEEQRQQLDHLLSTVQEQHQELPSQVASQVESQFESLSAECKQLNTDSVADLKQHYDLLLQQLDSTFGTRHNENQELLSHLTVQLDNLFAEHKQLNIDSLDQLRQQYEQLHQHLNPILSASACTLQDQHKELLRQLESLFDEQLDCLADDQKELSADSQRKLTKQWDQLLKEQGQQLDRLSLGAGAIFFLSDRHQELLSQLKTSLERLSKEQKQLRNDAWAK</sequence>
<dbReference type="SUPFAM" id="SSF58113">
    <property type="entry name" value="Apolipoprotein A-I"/>
    <property type="match status" value="1"/>
</dbReference>
<accession>A0A812Y3P4</accession>
<feature type="non-terminal residue" evidence="2">
    <location>
        <position position="452"/>
    </location>
</feature>
<dbReference type="OrthoDB" id="439338at2759"/>
<evidence type="ECO:0000256" key="1">
    <source>
        <dbReference type="SAM" id="Coils"/>
    </source>
</evidence>
<proteinExistence type="predicted"/>
<feature type="coiled-coil region" evidence="1">
    <location>
        <begin position="421"/>
        <end position="448"/>
    </location>
</feature>
<dbReference type="AlphaFoldDB" id="A0A812Y3P4"/>